<dbReference type="EMBL" id="BAED01000020">
    <property type="protein sequence ID" value="GAB04479.1"/>
    <property type="molecule type" value="Genomic_DNA"/>
</dbReference>
<dbReference type="AlphaFoldDB" id="G7GLK4"/>
<keyword evidence="3" id="KW-1185">Reference proteome</keyword>
<feature type="chain" id="PRO_5038408094" evidence="1">
    <location>
        <begin position="24"/>
        <end position="167"/>
    </location>
</feature>
<evidence type="ECO:0000256" key="1">
    <source>
        <dbReference type="SAM" id="SignalP"/>
    </source>
</evidence>
<protein>
    <submittedName>
        <fullName evidence="2">Uncharacterized protein</fullName>
    </submittedName>
</protein>
<keyword evidence="1" id="KW-0732">Signal</keyword>
<gene>
    <name evidence="2" type="ORF">GOAMR_20_00250</name>
</gene>
<organism evidence="2 3">
    <name type="scientific">Gordonia amarae NBRC 15530</name>
    <dbReference type="NCBI Taxonomy" id="1075090"/>
    <lineage>
        <taxon>Bacteria</taxon>
        <taxon>Bacillati</taxon>
        <taxon>Actinomycetota</taxon>
        <taxon>Actinomycetes</taxon>
        <taxon>Mycobacteriales</taxon>
        <taxon>Gordoniaceae</taxon>
        <taxon>Gordonia</taxon>
    </lineage>
</organism>
<sequence>MPRRIITAFIAVMLSLGVAGIVAGQGSATPLDVKGPVTPVCEACTMTNSVTITLILRKEWVDDHPGYRPIVSVRMRLPKGYPKEYTELARAAYVRRSFHKRDGRTYQMKYTAQRLPADKRLEVLVVGQDVWRFRGDDAFTIRQFTSGGQTFPGHASVRLYQYPDPAE</sequence>
<name>G7GLK4_9ACTN</name>
<comment type="caution">
    <text evidence="2">The sequence shown here is derived from an EMBL/GenBank/DDBJ whole genome shotgun (WGS) entry which is preliminary data.</text>
</comment>
<accession>G7GLK4</accession>
<dbReference type="Proteomes" id="UP000006023">
    <property type="component" value="Unassembled WGS sequence"/>
</dbReference>
<proteinExistence type="predicted"/>
<evidence type="ECO:0000313" key="3">
    <source>
        <dbReference type="Proteomes" id="UP000006023"/>
    </source>
</evidence>
<reference evidence="2 3" key="1">
    <citation type="submission" date="2011-11" db="EMBL/GenBank/DDBJ databases">
        <title>Whole genome shotgun sequence of Gordonia amarae NBRC 15530.</title>
        <authorList>
            <person name="Takarada H."/>
            <person name="Hosoyama A."/>
            <person name="Tsuchikane K."/>
            <person name="Katsumata H."/>
            <person name="Yamazaki S."/>
            <person name="Fujita N."/>
        </authorList>
    </citation>
    <scope>NUCLEOTIDE SEQUENCE [LARGE SCALE GENOMIC DNA]</scope>
    <source>
        <strain evidence="2 3">NBRC 15530</strain>
    </source>
</reference>
<feature type="signal peptide" evidence="1">
    <location>
        <begin position="1"/>
        <end position="23"/>
    </location>
</feature>
<evidence type="ECO:0000313" key="2">
    <source>
        <dbReference type="EMBL" id="GAB04479.1"/>
    </source>
</evidence>